<accession>A0ABP6YPH0</accession>
<evidence type="ECO:0000256" key="1">
    <source>
        <dbReference type="ARBA" id="ARBA00010088"/>
    </source>
</evidence>
<dbReference type="EMBL" id="BAABDQ010000022">
    <property type="protein sequence ID" value="GAA3585097.1"/>
    <property type="molecule type" value="Genomic_DNA"/>
</dbReference>
<protein>
    <submittedName>
        <fullName evidence="6">Alpha/beta hydrolase</fullName>
    </submittedName>
</protein>
<comment type="caution">
    <text evidence="6">The sequence shown here is derived from an EMBL/GenBank/DDBJ whole genome shotgun (WGS) entry which is preliminary data.</text>
</comment>
<keyword evidence="3" id="KW-0732">Signal</keyword>
<feature type="signal peptide" evidence="3">
    <location>
        <begin position="1"/>
        <end position="27"/>
    </location>
</feature>
<evidence type="ECO:0000259" key="5">
    <source>
        <dbReference type="Pfam" id="PF08386"/>
    </source>
</evidence>
<reference evidence="7" key="1">
    <citation type="journal article" date="2019" name="Int. J. Syst. Evol. Microbiol.">
        <title>The Global Catalogue of Microorganisms (GCM) 10K type strain sequencing project: providing services to taxonomists for standard genome sequencing and annotation.</title>
        <authorList>
            <consortium name="The Broad Institute Genomics Platform"/>
            <consortium name="The Broad Institute Genome Sequencing Center for Infectious Disease"/>
            <person name="Wu L."/>
            <person name="Ma J."/>
        </authorList>
    </citation>
    <scope>NUCLEOTIDE SEQUENCE [LARGE SCALE GENOMIC DNA]</scope>
    <source>
        <strain evidence="7">JCM 17326</strain>
    </source>
</reference>
<dbReference type="RefSeq" id="WP_345570016.1">
    <property type="nucleotide sequence ID" value="NZ_BAABDQ010000022.1"/>
</dbReference>
<evidence type="ECO:0000256" key="2">
    <source>
        <dbReference type="ARBA" id="ARBA00022801"/>
    </source>
</evidence>
<organism evidence="6 7">
    <name type="scientific">Nonomuraea rosea</name>
    <dbReference type="NCBI Taxonomy" id="638574"/>
    <lineage>
        <taxon>Bacteria</taxon>
        <taxon>Bacillati</taxon>
        <taxon>Actinomycetota</taxon>
        <taxon>Actinomycetes</taxon>
        <taxon>Streptosporangiales</taxon>
        <taxon>Streptosporangiaceae</taxon>
        <taxon>Nonomuraea</taxon>
    </lineage>
</organism>
<proteinExistence type="inferred from homology"/>
<evidence type="ECO:0000256" key="3">
    <source>
        <dbReference type="SAM" id="SignalP"/>
    </source>
</evidence>
<keyword evidence="7" id="KW-1185">Reference proteome</keyword>
<keyword evidence="2 6" id="KW-0378">Hydrolase</keyword>
<sequence length="486" mass="51452">MNVWNRTLTAVAAGAALAGALQVPATAAAPALSWQECGGGLECAKLTVPIDWKRPGGAKTRVDTARMPARDPARKLGSIVVNTGGGATIQPVRSMPAVVSELTTWFDVILIDPRGLGDKGSDSLVECPVPQPGIAGLVMAPGEAGWRAQAEANAAYDASCREAMGPAYAGLTSWQVAHDLDALRAALGEPKLRYLGNSYGTVYGQAYLELFPAKVGRMVLDGIPDHTQPSLERWLTNYARTQEQQLTRFRDWCRAGCALGGDDAIKVFDDLLARVRRAPLPAGGQTVNERAFLVAVTEGLTPPAWPRLAAALRKAADGDATDLAKLRPLPPERPAYTQGAMLCHDFMPEPPGYRDFLAMESRLRAAAPRIGWVQGRYQVGRCVGMGGGPAYPPHPLRAGSAPPVLLAIGDTDANTPHLGAEHLAGRLPKARVVRHGDGHAAYLMQGAAGLNGTCLRRHVHDYLTAGTLPPSGARCPGDLVARIPRG</sequence>
<dbReference type="InterPro" id="IPR000073">
    <property type="entry name" value="AB_hydrolase_1"/>
</dbReference>
<evidence type="ECO:0000313" key="6">
    <source>
        <dbReference type="EMBL" id="GAA3585097.1"/>
    </source>
</evidence>
<dbReference type="PANTHER" id="PTHR43248:SF25">
    <property type="entry name" value="AB HYDROLASE-1 DOMAIN-CONTAINING PROTEIN-RELATED"/>
    <property type="match status" value="1"/>
</dbReference>
<dbReference type="Pfam" id="PF08386">
    <property type="entry name" value="Abhydrolase_4"/>
    <property type="match status" value="1"/>
</dbReference>
<dbReference type="Gene3D" id="3.40.50.1820">
    <property type="entry name" value="alpha/beta hydrolase"/>
    <property type="match status" value="1"/>
</dbReference>
<dbReference type="PANTHER" id="PTHR43248">
    <property type="entry name" value="2-SUCCINYL-6-HYDROXY-2,4-CYCLOHEXADIENE-1-CARBOXYLATE SYNTHASE"/>
    <property type="match status" value="1"/>
</dbReference>
<comment type="similarity">
    <text evidence="1">Belongs to the peptidase S33 family.</text>
</comment>
<dbReference type="SUPFAM" id="SSF53474">
    <property type="entry name" value="alpha/beta-Hydrolases"/>
    <property type="match status" value="1"/>
</dbReference>
<evidence type="ECO:0000259" key="4">
    <source>
        <dbReference type="Pfam" id="PF00561"/>
    </source>
</evidence>
<gene>
    <name evidence="6" type="ORF">GCM10022419_078770</name>
</gene>
<feature type="chain" id="PRO_5046534816" evidence="3">
    <location>
        <begin position="28"/>
        <end position="486"/>
    </location>
</feature>
<dbReference type="Proteomes" id="UP001500630">
    <property type="component" value="Unassembled WGS sequence"/>
</dbReference>
<dbReference type="InterPro" id="IPR029058">
    <property type="entry name" value="AB_hydrolase_fold"/>
</dbReference>
<dbReference type="InterPro" id="IPR051601">
    <property type="entry name" value="Serine_prot/Carboxylest_S33"/>
</dbReference>
<dbReference type="InterPro" id="IPR013595">
    <property type="entry name" value="Pept_S33_TAP-like_C"/>
</dbReference>
<feature type="domain" description="AB hydrolase-1" evidence="4">
    <location>
        <begin position="79"/>
        <end position="253"/>
    </location>
</feature>
<feature type="domain" description="Peptidase S33 tripeptidyl aminopeptidase-like C-terminal" evidence="5">
    <location>
        <begin position="380"/>
        <end position="475"/>
    </location>
</feature>
<name>A0ABP6YPH0_9ACTN</name>
<dbReference type="GO" id="GO:0016787">
    <property type="term" value="F:hydrolase activity"/>
    <property type="evidence" value="ECO:0007669"/>
    <property type="project" value="UniProtKB-KW"/>
</dbReference>
<evidence type="ECO:0000313" key="7">
    <source>
        <dbReference type="Proteomes" id="UP001500630"/>
    </source>
</evidence>
<dbReference type="Pfam" id="PF00561">
    <property type="entry name" value="Abhydrolase_1"/>
    <property type="match status" value="1"/>
</dbReference>